<evidence type="ECO:0000256" key="2">
    <source>
        <dbReference type="ARBA" id="ARBA00022475"/>
    </source>
</evidence>
<reference evidence="9" key="1">
    <citation type="submission" date="2011-07" db="EMBL/GenBank/DDBJ databases">
        <title>Complete genome sequence of Acetobacterium woodii.</title>
        <authorList>
            <person name="Poehlein A."/>
            <person name="Schmidt S."/>
            <person name="Kaster A.-K."/>
            <person name="Goenrich M."/>
            <person name="Vollmers J."/>
            <person name="Thuermer A."/>
            <person name="Gottschalk G."/>
            <person name="Thauer R.K."/>
            <person name="Daniel R."/>
            <person name="Mueller V."/>
        </authorList>
    </citation>
    <scope>NUCLEOTIDE SEQUENCE [LARGE SCALE GENOMIC DNA]</scope>
    <source>
        <strain evidence="9">ATCC 29683 / DSM 1030 / JCM 2381 / KCTC 1655 / WB1</strain>
    </source>
</reference>
<comment type="function">
    <text evidence="7">Catalyzes the transfer of the diacylglyceryl group from phosphatidylglycerol to the sulfhydryl group of the N-terminal cysteine of a prolipoprotein, the first step in the formation of mature lipoproteins.</text>
</comment>
<dbReference type="PANTHER" id="PTHR30589">
    <property type="entry name" value="PROLIPOPROTEIN DIACYLGLYCERYL TRANSFERASE"/>
    <property type="match status" value="1"/>
</dbReference>
<comment type="subcellular location">
    <subcellularLocation>
        <location evidence="7">Cell membrane</location>
        <topology evidence="7">Multi-pass membrane protein</topology>
    </subcellularLocation>
</comment>
<evidence type="ECO:0000256" key="7">
    <source>
        <dbReference type="HAMAP-Rule" id="MF_01147"/>
    </source>
</evidence>
<evidence type="ECO:0000313" key="9">
    <source>
        <dbReference type="Proteomes" id="UP000007177"/>
    </source>
</evidence>
<name>H6LI34_ACEWD</name>
<dbReference type="RefSeq" id="WP_014357331.1">
    <property type="nucleotide sequence ID" value="NC_016894.1"/>
</dbReference>
<evidence type="ECO:0000256" key="5">
    <source>
        <dbReference type="ARBA" id="ARBA00022989"/>
    </source>
</evidence>
<dbReference type="EMBL" id="CP002987">
    <property type="protein sequence ID" value="AFA49734.1"/>
    <property type="molecule type" value="Genomic_DNA"/>
</dbReference>
<feature type="binding site" evidence="7">
    <location>
        <position position="130"/>
    </location>
    <ligand>
        <name>a 1,2-diacyl-sn-glycero-3-phospho-(1'-sn-glycerol)</name>
        <dbReference type="ChEBI" id="CHEBI:64716"/>
    </ligand>
</feature>
<feature type="transmembrane region" description="Helical" evidence="7">
    <location>
        <begin position="12"/>
        <end position="32"/>
    </location>
</feature>
<dbReference type="OrthoDB" id="871140at2"/>
<dbReference type="HOGENOM" id="CLU_013386_1_2_9"/>
<dbReference type="InterPro" id="IPR001640">
    <property type="entry name" value="Lgt"/>
</dbReference>
<evidence type="ECO:0000256" key="1">
    <source>
        <dbReference type="ARBA" id="ARBA00007150"/>
    </source>
</evidence>
<dbReference type="EC" id="2.5.1.145" evidence="7"/>
<dbReference type="Pfam" id="PF01790">
    <property type="entry name" value="LGT"/>
    <property type="match status" value="1"/>
</dbReference>
<dbReference type="GO" id="GO:0008961">
    <property type="term" value="F:phosphatidylglycerol-prolipoprotein diacylglyceryl transferase activity"/>
    <property type="evidence" value="ECO:0007669"/>
    <property type="project" value="UniProtKB-UniRule"/>
</dbReference>
<keyword evidence="8" id="KW-0449">Lipoprotein</keyword>
<dbReference type="GO" id="GO:0042158">
    <property type="term" value="P:lipoprotein biosynthetic process"/>
    <property type="evidence" value="ECO:0007669"/>
    <property type="project" value="UniProtKB-UniRule"/>
</dbReference>
<feature type="transmembrane region" description="Helical" evidence="7">
    <location>
        <begin position="221"/>
        <end position="243"/>
    </location>
</feature>
<feature type="transmembrane region" description="Helical" evidence="7">
    <location>
        <begin position="86"/>
        <end position="106"/>
    </location>
</feature>
<sequence length="256" mass="28167">MYPLIHIFQYAIPTFGILFLIGCGCGFLLAILTAKKYQITTMDAMFFGLFAMIGGIIGAKLLYIIIDLPNLIASPETALMQLANGGAVFYGGLIGGILGGFFYTHLYHLDAIKFFDIAVPSLALAQAFGRIGCFFNGCCYGIPYDGWGAVYYPIGAYPPAGIGLFPAQLTESTFLFILTPVLMIILMKNKTPGFTTGFYLVAAGIFRFINEFFRSDPRGTIGFLSTSQAISLFIIILGLLFLFKIPQMFYQKYLKH</sequence>
<dbReference type="Proteomes" id="UP000007177">
    <property type="component" value="Chromosome"/>
</dbReference>
<dbReference type="UniPathway" id="UPA00664"/>
<protein>
    <recommendedName>
        <fullName evidence="7">Phosphatidylglycerol--prolipoprotein diacylglyceryl transferase</fullName>
        <ecNumber evidence="7">2.5.1.145</ecNumber>
    </recommendedName>
</protein>
<comment type="pathway">
    <text evidence="7">Protein modification; lipoprotein biosynthesis (diacylglyceryl transfer).</text>
</comment>
<feature type="transmembrane region" description="Helical" evidence="7">
    <location>
        <begin position="44"/>
        <end position="66"/>
    </location>
</feature>
<keyword evidence="3 7" id="KW-0808">Transferase</keyword>
<reference evidence="8 9" key="2">
    <citation type="journal article" date="2012" name="PLoS ONE">
        <title>An ancient pathway combining carbon dioxide fixation with the generation and utilization of a sodium ion gradient for ATP synthesis.</title>
        <authorList>
            <person name="Poehlein A."/>
            <person name="Schmidt S."/>
            <person name="Kaster A.K."/>
            <person name="Goenrich M."/>
            <person name="Vollmers J."/>
            <person name="Thurmer A."/>
            <person name="Bertsch J."/>
            <person name="Schuchmann K."/>
            <person name="Voigt B."/>
            <person name="Hecker M."/>
            <person name="Daniel R."/>
            <person name="Thauer R.K."/>
            <person name="Gottschalk G."/>
            <person name="Muller V."/>
        </authorList>
    </citation>
    <scope>NUCLEOTIDE SEQUENCE [LARGE SCALE GENOMIC DNA]</scope>
    <source>
        <strain evidence="9">ATCC 29683 / DSM 1030 / JCM 2381 / KCTC 1655 / WB1</strain>
    </source>
</reference>
<keyword evidence="6 7" id="KW-0472">Membrane</keyword>
<comment type="catalytic activity">
    <reaction evidence="7">
        <text>L-cysteinyl-[prolipoprotein] + a 1,2-diacyl-sn-glycero-3-phospho-(1'-sn-glycerol) = an S-1,2-diacyl-sn-glyceryl-L-cysteinyl-[prolipoprotein] + sn-glycerol 1-phosphate + H(+)</text>
        <dbReference type="Rhea" id="RHEA:56712"/>
        <dbReference type="Rhea" id="RHEA-COMP:14679"/>
        <dbReference type="Rhea" id="RHEA-COMP:14680"/>
        <dbReference type="ChEBI" id="CHEBI:15378"/>
        <dbReference type="ChEBI" id="CHEBI:29950"/>
        <dbReference type="ChEBI" id="CHEBI:57685"/>
        <dbReference type="ChEBI" id="CHEBI:64716"/>
        <dbReference type="ChEBI" id="CHEBI:140658"/>
        <dbReference type="EC" id="2.5.1.145"/>
    </reaction>
</comment>
<comment type="similarity">
    <text evidence="1 7">Belongs to the Lgt family.</text>
</comment>
<keyword evidence="8" id="KW-0328">Glycosyltransferase</keyword>
<keyword evidence="2 7" id="KW-1003">Cell membrane</keyword>
<feature type="transmembrane region" description="Helical" evidence="7">
    <location>
        <begin position="118"/>
        <end position="143"/>
    </location>
</feature>
<feature type="transmembrane region" description="Helical" evidence="7">
    <location>
        <begin position="193"/>
        <end position="209"/>
    </location>
</feature>
<keyword evidence="5 7" id="KW-1133">Transmembrane helix</keyword>
<gene>
    <name evidence="8" type="primary">lgt2</name>
    <name evidence="7" type="synonym">lgt</name>
    <name evidence="8" type="ordered locus">Awo_c30060</name>
</gene>
<dbReference type="AlphaFoldDB" id="H6LI34"/>
<proteinExistence type="inferred from homology"/>
<feature type="transmembrane region" description="Helical" evidence="7">
    <location>
        <begin position="163"/>
        <end position="186"/>
    </location>
</feature>
<keyword evidence="9" id="KW-1185">Reference proteome</keyword>
<dbReference type="KEGG" id="awo:Awo_c30060"/>
<evidence type="ECO:0000256" key="3">
    <source>
        <dbReference type="ARBA" id="ARBA00022679"/>
    </source>
</evidence>
<keyword evidence="4 7" id="KW-0812">Transmembrane</keyword>
<dbReference type="PANTHER" id="PTHR30589:SF0">
    <property type="entry name" value="PHOSPHATIDYLGLYCEROL--PROLIPOPROTEIN DIACYLGLYCERYL TRANSFERASE"/>
    <property type="match status" value="1"/>
</dbReference>
<dbReference type="GO" id="GO:0005886">
    <property type="term" value="C:plasma membrane"/>
    <property type="evidence" value="ECO:0007669"/>
    <property type="project" value="UniProtKB-SubCell"/>
</dbReference>
<organism evidence="8 9">
    <name type="scientific">Acetobacterium woodii (strain ATCC 29683 / DSM 1030 / JCM 2381 / KCTC 1655 / WB1)</name>
    <dbReference type="NCBI Taxonomy" id="931626"/>
    <lineage>
        <taxon>Bacteria</taxon>
        <taxon>Bacillati</taxon>
        <taxon>Bacillota</taxon>
        <taxon>Clostridia</taxon>
        <taxon>Eubacteriales</taxon>
        <taxon>Eubacteriaceae</taxon>
        <taxon>Acetobacterium</taxon>
    </lineage>
</organism>
<dbReference type="STRING" id="931626.Awo_c30060"/>
<evidence type="ECO:0000313" key="8">
    <source>
        <dbReference type="EMBL" id="AFA49734.1"/>
    </source>
</evidence>
<dbReference type="eggNOG" id="COG0682">
    <property type="taxonomic scope" value="Bacteria"/>
</dbReference>
<evidence type="ECO:0000256" key="4">
    <source>
        <dbReference type="ARBA" id="ARBA00022692"/>
    </source>
</evidence>
<evidence type="ECO:0000256" key="6">
    <source>
        <dbReference type="ARBA" id="ARBA00023136"/>
    </source>
</evidence>
<accession>H6LI34</accession>
<dbReference type="HAMAP" id="MF_01147">
    <property type="entry name" value="Lgt"/>
    <property type="match status" value="1"/>
</dbReference>